<sequence>MPEKILRAWLRLAQLQKEAIAGRQEDRLRHILEAKERLRRLLEKEGLLPSGEATASLIKEILVAEEEARVKLLEWEKEIGQEIDMLNRWREWAKNLHFAAGGGEKS</sequence>
<evidence type="ECO:0000313" key="2">
    <source>
        <dbReference type="Proteomes" id="UP000002620"/>
    </source>
</evidence>
<dbReference type="AlphaFoldDB" id="C9RAZ8"/>
<keyword evidence="2" id="KW-1185">Reference proteome</keyword>
<dbReference type="EMBL" id="CP001785">
    <property type="protein sequence ID" value="ACX51425.1"/>
    <property type="molecule type" value="Genomic_DNA"/>
</dbReference>
<reference evidence="1 2" key="1">
    <citation type="submission" date="2009-10" db="EMBL/GenBank/DDBJ databases">
        <title>Complete sequence of chromosome of Ammonifex degensii KC4.</title>
        <authorList>
            <consortium name="US DOE Joint Genome Institute"/>
            <person name="Kerfeld C."/>
            <person name="Goodner B."/>
            <person name="Huber H."/>
            <person name="Stetter K."/>
            <person name="Lucas S."/>
            <person name="Copeland A."/>
            <person name="Lapidus A."/>
            <person name="Glavina del Rio T."/>
            <person name="Dalin E."/>
            <person name="Tice H."/>
            <person name="Bruce D."/>
            <person name="Goodwin L."/>
            <person name="Pitluck S."/>
            <person name="Saunders E."/>
            <person name="Brettin T."/>
            <person name="Detter J.C."/>
            <person name="Han C."/>
            <person name="Larimer F."/>
            <person name="Land M."/>
            <person name="Hauser L."/>
            <person name="Kyrpides N."/>
            <person name="Ovchinnikova G."/>
            <person name="Richardson P."/>
        </authorList>
    </citation>
    <scope>NUCLEOTIDE SEQUENCE [LARGE SCALE GENOMIC DNA]</scope>
    <source>
        <strain evidence="2">DSM 10501 / KC4</strain>
    </source>
</reference>
<organism evidence="1 2">
    <name type="scientific">Ammonifex degensii (strain DSM 10501 / KC4)</name>
    <dbReference type="NCBI Taxonomy" id="429009"/>
    <lineage>
        <taxon>Bacteria</taxon>
        <taxon>Bacillati</taxon>
        <taxon>Bacillota</taxon>
        <taxon>Clostridia</taxon>
        <taxon>Thermoanaerobacterales</taxon>
        <taxon>Thermoanaerobacteraceae</taxon>
        <taxon>Ammonifex</taxon>
    </lineage>
</organism>
<dbReference type="KEGG" id="adg:Adeg_0256"/>
<gene>
    <name evidence="1" type="ordered locus">Adeg_0256</name>
</gene>
<dbReference type="OrthoDB" id="1725726at2"/>
<dbReference type="STRING" id="429009.Adeg_0256"/>
<name>C9RAZ8_AMMDK</name>
<dbReference type="RefSeq" id="WP_015738303.1">
    <property type="nucleotide sequence ID" value="NC_013385.1"/>
</dbReference>
<proteinExistence type="predicted"/>
<accession>C9RAZ8</accession>
<dbReference type="Proteomes" id="UP000002620">
    <property type="component" value="Chromosome"/>
</dbReference>
<evidence type="ECO:0000313" key="1">
    <source>
        <dbReference type="EMBL" id="ACX51425.1"/>
    </source>
</evidence>
<dbReference type="HOGENOM" id="CLU_2217470_0_0_9"/>
<protein>
    <submittedName>
        <fullName evidence="1">Uncharacterized protein</fullName>
    </submittedName>
</protein>